<organism evidence="2 3">
    <name type="scientific">Tricholomella constricta</name>
    <dbReference type="NCBI Taxonomy" id="117010"/>
    <lineage>
        <taxon>Eukaryota</taxon>
        <taxon>Fungi</taxon>
        <taxon>Dikarya</taxon>
        <taxon>Basidiomycota</taxon>
        <taxon>Agaricomycotina</taxon>
        <taxon>Agaricomycetes</taxon>
        <taxon>Agaricomycetidae</taxon>
        <taxon>Agaricales</taxon>
        <taxon>Tricholomatineae</taxon>
        <taxon>Lyophyllaceae</taxon>
        <taxon>Tricholomella</taxon>
    </lineage>
</organism>
<name>A0A8H5GWM6_9AGAR</name>
<accession>A0A8H5GWM6</accession>
<feature type="compositionally biased region" description="Low complexity" evidence="1">
    <location>
        <begin position="66"/>
        <end position="84"/>
    </location>
</feature>
<feature type="compositionally biased region" description="Basic and acidic residues" evidence="1">
    <location>
        <begin position="20"/>
        <end position="38"/>
    </location>
</feature>
<feature type="region of interest" description="Disordered" evidence="1">
    <location>
        <begin position="121"/>
        <end position="195"/>
    </location>
</feature>
<dbReference type="Proteomes" id="UP000565441">
    <property type="component" value="Unassembled WGS sequence"/>
</dbReference>
<feature type="region of interest" description="Disordered" evidence="1">
    <location>
        <begin position="1"/>
        <end position="46"/>
    </location>
</feature>
<evidence type="ECO:0000313" key="2">
    <source>
        <dbReference type="EMBL" id="KAF5372646.1"/>
    </source>
</evidence>
<sequence length="230" mass="24458">MHAASLAEAYQVESHQGPRRTRDTEKKEKTPNREDNHGTDTGSWTQEIACRGYNLSVSSFTRGQNSAAAPHTPTSASPSSRTATFSKGRGCSDIRRFDGASLLFLPFLSFIALASSSHTTTFSATTNPLDESPPPSPTPTPQLTQTKPAPLRPSCLRIPRPSSAPNAPGPAAQSNTTSSRASSPRSRSPRTEISASGWGCVQVSALRRPAGTGEGECECECECRVGEKEP</sequence>
<proteinExistence type="predicted"/>
<feature type="compositionally biased region" description="Low complexity" evidence="1">
    <location>
        <begin position="159"/>
        <end position="186"/>
    </location>
</feature>
<gene>
    <name evidence="2" type="ORF">D9615_009829</name>
</gene>
<comment type="caution">
    <text evidence="2">The sequence shown here is derived from an EMBL/GenBank/DDBJ whole genome shotgun (WGS) entry which is preliminary data.</text>
</comment>
<feature type="region of interest" description="Disordered" evidence="1">
    <location>
        <begin position="63"/>
        <end position="88"/>
    </location>
</feature>
<dbReference type="AlphaFoldDB" id="A0A8H5GWM6"/>
<evidence type="ECO:0000256" key="1">
    <source>
        <dbReference type="SAM" id="MobiDB-lite"/>
    </source>
</evidence>
<keyword evidence="3" id="KW-1185">Reference proteome</keyword>
<reference evidence="2 3" key="1">
    <citation type="journal article" date="2020" name="ISME J.">
        <title>Uncovering the hidden diversity of litter-decomposition mechanisms in mushroom-forming fungi.</title>
        <authorList>
            <person name="Floudas D."/>
            <person name="Bentzer J."/>
            <person name="Ahren D."/>
            <person name="Johansson T."/>
            <person name="Persson P."/>
            <person name="Tunlid A."/>
        </authorList>
    </citation>
    <scope>NUCLEOTIDE SEQUENCE [LARGE SCALE GENOMIC DNA]</scope>
    <source>
        <strain evidence="2 3">CBS 661.87</strain>
    </source>
</reference>
<feature type="compositionally biased region" description="Pro residues" evidence="1">
    <location>
        <begin position="131"/>
        <end position="140"/>
    </location>
</feature>
<evidence type="ECO:0000313" key="3">
    <source>
        <dbReference type="Proteomes" id="UP000565441"/>
    </source>
</evidence>
<dbReference type="EMBL" id="JAACJP010000042">
    <property type="protein sequence ID" value="KAF5372646.1"/>
    <property type="molecule type" value="Genomic_DNA"/>
</dbReference>
<protein>
    <submittedName>
        <fullName evidence="2">Uncharacterized protein</fullName>
    </submittedName>
</protein>